<organism evidence="2 3">
    <name type="scientific">Cupriavidus basilensis</name>
    <dbReference type="NCBI Taxonomy" id="68895"/>
    <lineage>
        <taxon>Bacteria</taxon>
        <taxon>Pseudomonadati</taxon>
        <taxon>Pseudomonadota</taxon>
        <taxon>Betaproteobacteria</taxon>
        <taxon>Burkholderiales</taxon>
        <taxon>Burkholderiaceae</taxon>
        <taxon>Cupriavidus</taxon>
    </lineage>
</organism>
<proteinExistence type="predicted"/>
<evidence type="ECO:0000259" key="1">
    <source>
        <dbReference type="Pfam" id="PF22480"/>
    </source>
</evidence>
<feature type="domain" description="DUF6984" evidence="1">
    <location>
        <begin position="2"/>
        <end position="89"/>
    </location>
</feature>
<gene>
    <name evidence="2" type="ORF">F7R26_021640</name>
</gene>
<protein>
    <recommendedName>
        <fullName evidence="1">DUF6984 domain-containing protein</fullName>
    </recommendedName>
</protein>
<reference evidence="2 3" key="1">
    <citation type="submission" date="2020-10" db="EMBL/GenBank/DDBJ databases">
        <title>Complete genome sequence of Cupriavidus basilensis CCUG 49340T.</title>
        <authorList>
            <person name="Salva-Serra F."/>
            <person name="Donoso R.A."/>
            <person name="Cho K.H."/>
            <person name="Yoo J.A."/>
            <person name="Lee K."/>
            <person name="Yoon S.-H."/>
            <person name="Perez-Pantoja D."/>
            <person name="Moore E.R.B."/>
        </authorList>
    </citation>
    <scope>NUCLEOTIDE SEQUENCE [LARGE SCALE GENOMIC DNA]</scope>
    <source>
        <strain evidence="3">CCUG 49340</strain>
    </source>
</reference>
<accession>A0A643FXB3</accession>
<dbReference type="InterPro" id="IPR054253">
    <property type="entry name" value="DUF6984"/>
</dbReference>
<dbReference type="Proteomes" id="UP000397656">
    <property type="component" value="Chromosome 2"/>
</dbReference>
<dbReference type="EMBL" id="CP062804">
    <property type="protein sequence ID" value="QOT81231.1"/>
    <property type="molecule type" value="Genomic_DNA"/>
</dbReference>
<dbReference type="AlphaFoldDB" id="A0A643FXB3"/>
<sequence length="93" mass="10161">MIAGTPQGTRLLDSLADALVEEMDDGGMGSLRFCASDGTSRCLGEQLTEKELLDIDSVPVMVAINLDNRGGLYELDIWKVDFSPLKRFPIVTK</sequence>
<evidence type="ECO:0000313" key="2">
    <source>
        <dbReference type="EMBL" id="QOT81231.1"/>
    </source>
</evidence>
<name>A0A643FXB3_9BURK</name>
<evidence type="ECO:0000313" key="3">
    <source>
        <dbReference type="Proteomes" id="UP000397656"/>
    </source>
</evidence>
<dbReference type="Pfam" id="PF22480">
    <property type="entry name" value="DUF6984"/>
    <property type="match status" value="1"/>
</dbReference>